<sequence>MLERLAGNDALKSELGAALRGGRLPHAVLLVGEPGCGTGFAARCLAADYLYPQGGPHAEAVLKKEDTECLVLQGEGASGQIPVKKVREARESIQRSALSTDAAGRVLFIYGAQNLNGTQGSAANALLKIIEEPPEGVLFLLTAPTAAVVLPTIRSRCAAYTIAPVPAADCAARLRAERLPAKAADELAFLYEGHIGTALKSWNDQTTKAALGMAKTLCGYAAQGDTYRALALLTKYERDKEGFAALLWQLDQLCSAVLRRPAYGQEQCGGLTPDDAAKILRADAGARRSLNGNGNLRLNVAVLAGEIT</sequence>
<accession>A0A943DF71</accession>
<proteinExistence type="predicted"/>
<evidence type="ECO:0000313" key="2">
    <source>
        <dbReference type="Proteomes" id="UP000759273"/>
    </source>
</evidence>
<comment type="caution">
    <text evidence="1">The sequence shown here is derived from an EMBL/GenBank/DDBJ whole genome shotgun (WGS) entry which is preliminary data.</text>
</comment>
<dbReference type="Gene3D" id="3.40.50.300">
    <property type="entry name" value="P-loop containing nucleotide triphosphate hydrolases"/>
    <property type="match status" value="1"/>
</dbReference>
<reference evidence="1" key="1">
    <citation type="submission" date="2021-02" db="EMBL/GenBank/DDBJ databases">
        <title>Infant gut strain persistence is associated with maternal origin, phylogeny, and functional potential including surface adhesion and iron acquisition.</title>
        <authorList>
            <person name="Lou Y.C."/>
        </authorList>
    </citation>
    <scope>NUCLEOTIDE SEQUENCE</scope>
    <source>
        <strain evidence="1">L3_101_000M1_dasL3_101_000M1_concoct_87</strain>
    </source>
</reference>
<name>A0A943DF71_9FIRM</name>
<dbReference type="SUPFAM" id="SSF52540">
    <property type="entry name" value="P-loop containing nucleoside triphosphate hydrolases"/>
    <property type="match status" value="1"/>
</dbReference>
<dbReference type="PANTHER" id="PTHR11669:SF8">
    <property type="entry name" value="DNA POLYMERASE III SUBUNIT DELTA"/>
    <property type="match status" value="1"/>
</dbReference>
<evidence type="ECO:0000313" key="1">
    <source>
        <dbReference type="EMBL" id="MBS5332446.1"/>
    </source>
</evidence>
<dbReference type="Pfam" id="PF13177">
    <property type="entry name" value="DNA_pol3_delta2"/>
    <property type="match status" value="1"/>
</dbReference>
<gene>
    <name evidence="1" type="ORF">KHY36_07955</name>
</gene>
<protein>
    <recommendedName>
        <fullName evidence="3">DNA polymerase III subunit delta</fullName>
    </recommendedName>
</protein>
<dbReference type="Proteomes" id="UP000759273">
    <property type="component" value="Unassembled WGS sequence"/>
</dbReference>
<dbReference type="InterPro" id="IPR027417">
    <property type="entry name" value="P-loop_NTPase"/>
</dbReference>
<dbReference type="InterPro" id="IPR050238">
    <property type="entry name" value="DNA_Rep/Repair_Clamp_Loader"/>
</dbReference>
<dbReference type="AlphaFoldDB" id="A0A943DF71"/>
<dbReference type="GO" id="GO:0006261">
    <property type="term" value="P:DNA-templated DNA replication"/>
    <property type="evidence" value="ECO:0007669"/>
    <property type="project" value="TreeGrafter"/>
</dbReference>
<dbReference type="EMBL" id="JAGZGG010000016">
    <property type="protein sequence ID" value="MBS5332446.1"/>
    <property type="molecule type" value="Genomic_DNA"/>
</dbReference>
<dbReference type="PANTHER" id="PTHR11669">
    <property type="entry name" value="REPLICATION FACTOR C / DNA POLYMERASE III GAMMA-TAU SUBUNIT"/>
    <property type="match status" value="1"/>
</dbReference>
<evidence type="ECO:0008006" key="3">
    <source>
        <dbReference type="Google" id="ProtNLM"/>
    </source>
</evidence>
<organism evidence="1 2">
    <name type="scientific">Subdoligranulum variabile</name>
    <dbReference type="NCBI Taxonomy" id="214851"/>
    <lineage>
        <taxon>Bacteria</taxon>
        <taxon>Bacillati</taxon>
        <taxon>Bacillota</taxon>
        <taxon>Clostridia</taxon>
        <taxon>Eubacteriales</taxon>
        <taxon>Oscillospiraceae</taxon>
        <taxon>Subdoligranulum</taxon>
    </lineage>
</organism>